<reference evidence="3 4" key="1">
    <citation type="submission" date="2024-09" db="EMBL/GenBank/DDBJ databases">
        <title>Floridaenema gen nov. (Aerosakkonemataceae, Aerosakkonematales ord. nov., Cyanobacteria) from benthic tropical and subtropical fresh waters, with the description of four new species.</title>
        <authorList>
            <person name="Moretto J.A."/>
            <person name="Berthold D.E."/>
            <person name="Lefler F.W."/>
            <person name="Huang I.-S."/>
            <person name="Laughinghouse H. IV."/>
        </authorList>
    </citation>
    <scope>NUCLEOTIDE SEQUENCE [LARGE SCALE GENOMIC DNA]</scope>
    <source>
        <strain evidence="3 4">BLCC-F46</strain>
    </source>
</reference>
<dbReference type="InterPro" id="IPR050073">
    <property type="entry name" value="2-IPM_HCS-like"/>
</dbReference>
<keyword evidence="4" id="KW-1185">Reference proteome</keyword>
<sequence length="279" mass="30325">MAGEVGNKVIIFDTTLRDGELMPGVQINVEQKLELAQFLEFMKVDVIEVGYPAAKEKDFAAVFQVAQLVKDSIVCALASDKVEEIMVAAQAIKPAAQGRIHLYTSVNLKDRSIHSQAETLARIRESVATAKNYCADVEWSAFDATRCEPDFLCQAVETACASGATTISIPDSLGTASPESFSQLIQMLQQRVREIDCIKLSVHCHDDLGLAVENSIAALHSGARQIECSINGLGARKGNADLAAVVREIARMPDYYTNVNLNQLDSASELVKQIVEQIP</sequence>
<evidence type="ECO:0000259" key="2">
    <source>
        <dbReference type="PROSITE" id="PS50991"/>
    </source>
</evidence>
<name>A0ABV4XDY6_9CYAN</name>
<comment type="caution">
    <text evidence="3">The sequence shown here is derived from an EMBL/GenBank/DDBJ whole genome shotgun (WGS) entry which is preliminary data.</text>
</comment>
<feature type="domain" description="Pyruvate carboxyltransferase" evidence="2">
    <location>
        <begin position="9"/>
        <end position="265"/>
    </location>
</feature>
<dbReference type="RefSeq" id="WP_413274022.1">
    <property type="nucleotide sequence ID" value="NZ_JBHFNQ010000214.1"/>
</dbReference>
<evidence type="ECO:0000313" key="3">
    <source>
        <dbReference type="EMBL" id="MFB2881028.1"/>
    </source>
</evidence>
<dbReference type="PROSITE" id="PS50991">
    <property type="entry name" value="PYR_CT"/>
    <property type="match status" value="1"/>
</dbReference>
<dbReference type="InterPro" id="IPR013785">
    <property type="entry name" value="Aldolase_TIM"/>
</dbReference>
<dbReference type="Pfam" id="PF00682">
    <property type="entry name" value="HMGL-like"/>
    <property type="match status" value="1"/>
</dbReference>
<accession>A0ABV4XDY6</accession>
<dbReference type="Gene3D" id="3.20.20.70">
    <property type="entry name" value="Aldolase class I"/>
    <property type="match status" value="1"/>
</dbReference>
<dbReference type="PANTHER" id="PTHR10277">
    <property type="entry name" value="HOMOCITRATE SYNTHASE-RELATED"/>
    <property type="match status" value="1"/>
</dbReference>
<dbReference type="EMBL" id="JBHFNQ010000214">
    <property type="protein sequence ID" value="MFB2881028.1"/>
    <property type="molecule type" value="Genomic_DNA"/>
</dbReference>
<dbReference type="Proteomes" id="UP001576774">
    <property type="component" value="Unassembled WGS sequence"/>
</dbReference>
<keyword evidence="1" id="KW-0464">Manganese</keyword>
<evidence type="ECO:0000256" key="1">
    <source>
        <dbReference type="ARBA" id="ARBA00023211"/>
    </source>
</evidence>
<dbReference type="InterPro" id="IPR000891">
    <property type="entry name" value="PYR_CT"/>
</dbReference>
<organism evidence="3 4">
    <name type="scientific">Floridaenema aerugineum BLCC-F46</name>
    <dbReference type="NCBI Taxonomy" id="3153654"/>
    <lineage>
        <taxon>Bacteria</taxon>
        <taxon>Bacillati</taxon>
        <taxon>Cyanobacteriota</taxon>
        <taxon>Cyanophyceae</taxon>
        <taxon>Oscillatoriophycideae</taxon>
        <taxon>Aerosakkonematales</taxon>
        <taxon>Aerosakkonemataceae</taxon>
        <taxon>Floridanema</taxon>
        <taxon>Floridanema aerugineum</taxon>
    </lineage>
</organism>
<gene>
    <name evidence="3" type="ORF">ACE1CC_29620</name>
</gene>
<protein>
    <submittedName>
        <fullName evidence="3">2-isopropylmalate synthase</fullName>
    </submittedName>
</protein>
<dbReference type="PANTHER" id="PTHR10277:SF9">
    <property type="entry name" value="2-ISOPROPYLMALATE SYNTHASE 1, CHLOROPLASTIC-RELATED"/>
    <property type="match status" value="1"/>
</dbReference>
<evidence type="ECO:0000313" key="4">
    <source>
        <dbReference type="Proteomes" id="UP001576774"/>
    </source>
</evidence>
<proteinExistence type="predicted"/>
<dbReference type="SUPFAM" id="SSF51569">
    <property type="entry name" value="Aldolase"/>
    <property type="match status" value="1"/>
</dbReference>